<dbReference type="GO" id="GO:0000287">
    <property type="term" value="F:magnesium ion binding"/>
    <property type="evidence" value="ECO:0007669"/>
    <property type="project" value="TreeGrafter"/>
</dbReference>
<dbReference type="Gene3D" id="3.40.50.1000">
    <property type="entry name" value="HAD superfamily/HAD-like"/>
    <property type="match status" value="1"/>
</dbReference>
<protein>
    <submittedName>
        <fullName evidence="1">HAD family hydrolase</fullName>
        <ecNumber evidence="1">3.1.3.-</ecNumber>
    </submittedName>
</protein>
<reference evidence="1" key="1">
    <citation type="submission" date="2019-05" db="EMBL/GenBank/DDBJ databases">
        <title>Whole genome sequencing of Pseudanabaena catenata USMAC16.</title>
        <authorList>
            <person name="Khan Z."/>
            <person name="Omar W.M."/>
            <person name="Convey P."/>
            <person name="Merican F."/>
            <person name="Najimudin N."/>
        </authorList>
    </citation>
    <scope>NUCLEOTIDE SEQUENCE</scope>
    <source>
        <strain evidence="1">USMAC16</strain>
    </source>
</reference>
<evidence type="ECO:0000313" key="1">
    <source>
        <dbReference type="EMBL" id="MDG3497474.1"/>
    </source>
</evidence>
<dbReference type="PANTHER" id="PTHR10000:SF8">
    <property type="entry name" value="HAD SUPERFAMILY HYDROLASE-LIKE, TYPE 3"/>
    <property type="match status" value="1"/>
</dbReference>
<proteinExistence type="predicted"/>
<dbReference type="EC" id="3.1.3.-" evidence="1"/>
<evidence type="ECO:0000313" key="2">
    <source>
        <dbReference type="Proteomes" id="UP001152872"/>
    </source>
</evidence>
<dbReference type="GO" id="GO:0016791">
    <property type="term" value="F:phosphatase activity"/>
    <property type="evidence" value="ECO:0007669"/>
    <property type="project" value="UniProtKB-ARBA"/>
</dbReference>
<dbReference type="InterPro" id="IPR036412">
    <property type="entry name" value="HAD-like_sf"/>
</dbReference>
<dbReference type="NCBIfam" id="TIGR01484">
    <property type="entry name" value="HAD-SF-IIB"/>
    <property type="match status" value="1"/>
</dbReference>
<dbReference type="SUPFAM" id="SSF56784">
    <property type="entry name" value="HAD-like"/>
    <property type="match status" value="1"/>
</dbReference>
<accession>A0A9X4RNN0</accession>
<dbReference type="Gene3D" id="3.90.1070.10">
    <property type="match status" value="1"/>
</dbReference>
<organism evidence="1 2">
    <name type="scientific">Pseudanabaena catenata USMAC16</name>
    <dbReference type="NCBI Taxonomy" id="1855837"/>
    <lineage>
        <taxon>Bacteria</taxon>
        <taxon>Bacillati</taxon>
        <taxon>Cyanobacteriota</taxon>
        <taxon>Cyanophyceae</taxon>
        <taxon>Pseudanabaenales</taxon>
        <taxon>Pseudanabaenaceae</taxon>
        <taxon>Pseudanabaena</taxon>
    </lineage>
</organism>
<comment type="caution">
    <text evidence="1">The sequence shown here is derived from an EMBL/GenBank/DDBJ whole genome shotgun (WGS) entry which is preliminary data.</text>
</comment>
<dbReference type="InterPro" id="IPR006379">
    <property type="entry name" value="HAD-SF_hydro_IIB"/>
</dbReference>
<name>A0A9X4RNN0_9CYAN</name>
<dbReference type="EMBL" id="VBTY01000386">
    <property type="protein sequence ID" value="MDG3497474.1"/>
    <property type="molecule type" value="Genomic_DNA"/>
</dbReference>
<dbReference type="RefSeq" id="WP_009629717.1">
    <property type="nucleotide sequence ID" value="NZ_VBTY01000386.1"/>
</dbReference>
<dbReference type="GO" id="GO:0005829">
    <property type="term" value="C:cytosol"/>
    <property type="evidence" value="ECO:0007669"/>
    <property type="project" value="TreeGrafter"/>
</dbReference>
<gene>
    <name evidence="1" type="ORF">FEV09_23410</name>
</gene>
<dbReference type="Pfam" id="PF08282">
    <property type="entry name" value="Hydrolase_3"/>
    <property type="match status" value="2"/>
</dbReference>
<dbReference type="InterPro" id="IPR023214">
    <property type="entry name" value="HAD_sf"/>
</dbReference>
<keyword evidence="1" id="KW-0378">Hydrolase</keyword>
<keyword evidence="2" id="KW-1185">Reference proteome</keyword>
<dbReference type="Proteomes" id="UP001152872">
    <property type="component" value="Unassembled WGS sequence"/>
</dbReference>
<sequence length="267" mass="29572">MTLLNLNQADLSDIRLIASDVDGTLTLDGKFSSDFISTLLDLQSAGIKVLLVTGRSAGWVSALVNYLPVAGAIAENGGIFLQPNGQQDLFSSVPNISRHRILLENIFHHIKQKFPHLHPSVDNQFRITDWTFDVNDLSTGDLQAISSQCQQMGWSFTYSNVQCHIKPPHQDKATGLEIVLKNHFPELNSQKVLTVGDSPNDEAMFNPVKFPISVGVANVLHYQDKILHLPQYVTHASEFAGFQELAMLLLKNCVADDSMKTRRSYAG</sequence>
<dbReference type="AlphaFoldDB" id="A0A9X4RNN0"/>
<dbReference type="PANTHER" id="PTHR10000">
    <property type="entry name" value="PHOSPHOSERINE PHOSPHATASE"/>
    <property type="match status" value="1"/>
</dbReference>